<dbReference type="FunFam" id="3.40.50.720:FF:000047">
    <property type="entry name" value="NADP-dependent L-serine/L-allo-threonine dehydrogenase"/>
    <property type="match status" value="1"/>
</dbReference>
<evidence type="ECO:0000256" key="3">
    <source>
        <dbReference type="RuleBase" id="RU000363"/>
    </source>
</evidence>
<dbReference type="PANTHER" id="PTHR43115:SF4">
    <property type="entry name" value="DEHYDROGENASE_REDUCTASE SDR FAMILY MEMBER 11"/>
    <property type="match status" value="1"/>
</dbReference>
<dbReference type="InterPro" id="IPR020904">
    <property type="entry name" value="Sc_DH/Rdtase_CS"/>
</dbReference>
<evidence type="ECO:0000313" key="5">
    <source>
        <dbReference type="Proteomes" id="UP000481643"/>
    </source>
</evidence>
<comment type="similarity">
    <text evidence="1 3">Belongs to the short-chain dehydrogenases/reductases (SDR) family.</text>
</comment>
<comment type="caution">
    <text evidence="4">The sequence shown here is derived from an EMBL/GenBank/DDBJ whole genome shotgun (WGS) entry which is preliminary data.</text>
</comment>
<gene>
    <name evidence="4" type="ORF">F9L08_00665</name>
</gene>
<evidence type="ECO:0000256" key="1">
    <source>
        <dbReference type="ARBA" id="ARBA00006484"/>
    </source>
</evidence>
<accession>A0A6L3YWQ3</accession>
<dbReference type="Pfam" id="PF00106">
    <property type="entry name" value="adh_short"/>
    <property type="match status" value="1"/>
</dbReference>
<dbReference type="EMBL" id="WBVX01000001">
    <property type="protein sequence ID" value="KAB2690018.1"/>
    <property type="molecule type" value="Genomic_DNA"/>
</dbReference>
<dbReference type="GO" id="GO:0016616">
    <property type="term" value="F:oxidoreductase activity, acting on the CH-OH group of donors, NAD or NADP as acceptor"/>
    <property type="evidence" value="ECO:0007669"/>
    <property type="project" value="UniProtKB-ARBA"/>
</dbReference>
<evidence type="ECO:0000256" key="2">
    <source>
        <dbReference type="ARBA" id="ARBA00023002"/>
    </source>
</evidence>
<dbReference type="RefSeq" id="WP_151650849.1">
    <property type="nucleotide sequence ID" value="NZ_WBVX01000001.1"/>
</dbReference>
<dbReference type="Gene3D" id="3.40.50.720">
    <property type="entry name" value="NAD(P)-binding Rossmann-like Domain"/>
    <property type="match status" value="1"/>
</dbReference>
<keyword evidence="2" id="KW-0560">Oxidoreductase</keyword>
<evidence type="ECO:0000313" key="4">
    <source>
        <dbReference type="EMBL" id="KAB2690018.1"/>
    </source>
</evidence>
<name>A0A6L3YWQ3_9HYPH</name>
<proteinExistence type="inferred from homology"/>
<organism evidence="4 5">
    <name type="scientific">Brucella tritici</name>
    <dbReference type="NCBI Taxonomy" id="94626"/>
    <lineage>
        <taxon>Bacteria</taxon>
        <taxon>Pseudomonadati</taxon>
        <taxon>Pseudomonadota</taxon>
        <taxon>Alphaproteobacteria</taxon>
        <taxon>Hyphomicrobiales</taxon>
        <taxon>Brucellaceae</taxon>
        <taxon>Brucella/Ochrobactrum group</taxon>
        <taxon>Brucella</taxon>
    </lineage>
</organism>
<dbReference type="PRINTS" id="PR00081">
    <property type="entry name" value="GDHRDH"/>
</dbReference>
<reference evidence="4 5" key="1">
    <citation type="submission" date="2019-09" db="EMBL/GenBank/DDBJ databases">
        <title>Taxonomic organization of the family Brucellaceae based on a phylogenomic approach.</title>
        <authorList>
            <person name="Leclercq S."/>
            <person name="Cloeckaert A."/>
            <person name="Zygmunt M.S."/>
        </authorList>
    </citation>
    <scope>NUCLEOTIDE SEQUENCE [LARGE SCALE GENOMIC DNA]</scope>
    <source>
        <strain evidence="4 5">WS1830</strain>
    </source>
</reference>
<dbReference type="SUPFAM" id="SSF51735">
    <property type="entry name" value="NAD(P)-binding Rossmann-fold domains"/>
    <property type="match status" value="1"/>
</dbReference>
<protein>
    <submittedName>
        <fullName evidence="4">SDR family oxidoreductase</fullName>
    </submittedName>
</protein>
<sequence length="246" mass="26302">MSLNKEKLPLVIITGAGSGIGLAAAKMFAHRGHPLLLLARRLDAMEKLNLPNTLCKSVDVTDRKALLAAVQEAEAKFGPADAIVNNAGVMLLGEVTRQDPDEWDRMLEVNVKGLLNGVHAVAGGMVARKHGTIINISSVAGRKTFANHVAYVGTKFAVHGMSENLREELSPHNVRVVTIAPGAVETELLSHTSDAGIKAGYEEWKKEMGAPVLSADDVARAILYAYEQPQGVCIREIVLAATKQQA</sequence>
<dbReference type="Proteomes" id="UP000481643">
    <property type="component" value="Unassembled WGS sequence"/>
</dbReference>
<dbReference type="AlphaFoldDB" id="A0A6L3YWQ3"/>
<dbReference type="PANTHER" id="PTHR43115">
    <property type="entry name" value="DEHYDROGENASE/REDUCTASE SDR FAMILY MEMBER 11"/>
    <property type="match status" value="1"/>
</dbReference>
<dbReference type="InterPro" id="IPR002347">
    <property type="entry name" value="SDR_fam"/>
</dbReference>
<dbReference type="InterPro" id="IPR036291">
    <property type="entry name" value="NAD(P)-bd_dom_sf"/>
</dbReference>
<dbReference type="PROSITE" id="PS00061">
    <property type="entry name" value="ADH_SHORT"/>
    <property type="match status" value="1"/>
</dbReference>
<dbReference type="PRINTS" id="PR00080">
    <property type="entry name" value="SDRFAMILY"/>
</dbReference>